<dbReference type="GO" id="GO:0003677">
    <property type="term" value="F:DNA binding"/>
    <property type="evidence" value="ECO:0007669"/>
    <property type="project" value="InterPro"/>
</dbReference>
<feature type="region of interest" description="Disordered" evidence="2">
    <location>
        <begin position="535"/>
        <end position="556"/>
    </location>
</feature>
<dbReference type="OrthoDB" id="5121955at2759"/>
<reference evidence="4 5" key="1">
    <citation type="journal article" date="2016" name="PLoS Pathog.">
        <title>Biosynthesis of antibiotic leucinostatins in bio-control fungus Purpureocillium lilacinum and their inhibition on phytophthora revealed by genome mining.</title>
        <authorList>
            <person name="Wang G."/>
            <person name="Liu Z."/>
            <person name="Lin R."/>
            <person name="Li E."/>
            <person name="Mao Z."/>
            <person name="Ling J."/>
            <person name="Yang Y."/>
            <person name="Yin W.B."/>
            <person name="Xie B."/>
        </authorList>
    </citation>
    <scope>NUCLEOTIDE SEQUENCE [LARGE SCALE GENOMIC DNA]</scope>
    <source>
        <strain evidence="4">170</strain>
    </source>
</reference>
<dbReference type="InterPro" id="IPR052761">
    <property type="entry name" value="Fungal_Detox/Toxin_TFs"/>
</dbReference>
<evidence type="ECO:0000259" key="3">
    <source>
        <dbReference type="Pfam" id="PF04082"/>
    </source>
</evidence>
<dbReference type="GO" id="GO:0008270">
    <property type="term" value="F:zinc ion binding"/>
    <property type="evidence" value="ECO:0007669"/>
    <property type="project" value="InterPro"/>
</dbReference>
<dbReference type="KEGG" id="pchm:VFPPC_06768"/>
<keyword evidence="5" id="KW-1185">Reference proteome</keyword>
<sequence length="703" mass="79429">MPFNGDTLQAAKQRGSGCVEAPRSTSSDTIGRTSLTAEIPERRLTNCSSGSSMTREHTTAESNYANDIPGVAIPPYVKPFPKTMSKDDIDYLVRKQVLNLPSVKFRNICLQGYVEWVHFFCPLLDLGAFLNSISCPSDQRDDGVSLMLLYAVLLTGVAFIDERYILDAGYESRLAVRKEFFTKAKILYSFGCELDRKVIVQSLLLMSYFQEKHDEPTNHWYWAELGCVMARTIGLFLDPTASNLPGRTKRLWKRIGWSCILRDRVLNLGVRMPPKVRQEEFRVPNLVEEDFEPMRFTEEVTSLLPDCELLQDEQMQRHLARMCIEKTKLCILLGDVFNCLYKEGSPKLGETSEITLILQPKSGDLNASDVAEIGNNLQTWLKNLPSDVQSLQPLDPIIRKKERIAFAHSSMLHMFYQTILCAFYRPQILAAPSPTARDTTTQRMSYSTMMITRHFEDLQSYGLIQYLPSSAVTFLLTAAVNHLVEYKTVDEEDSQERHLRRFRDCLGYLKTLQTVHVYAKYGGIFLISSARQEGITVPTEPPDPEPTQTSNVPFNPTDREGLGPWAVAHTPDVLMHAPNTDPATKKNKRSLRSESNSISADGFSFPDIRSDADQISSNNQLLDDTTYHRIEDMNYHGWIPGVAQSGAELPDADTVSNSSGFLNCTLWEHGWIDQIAENWLEQLPSGQDSLGLNYTVMSNMELP</sequence>
<dbReference type="AlphaFoldDB" id="A0A179F5F1"/>
<proteinExistence type="predicted"/>
<evidence type="ECO:0000313" key="4">
    <source>
        <dbReference type="EMBL" id="OAQ60655.2"/>
    </source>
</evidence>
<dbReference type="Proteomes" id="UP000078397">
    <property type="component" value="Unassembled WGS sequence"/>
</dbReference>
<name>A0A179F5F1_METCM</name>
<dbReference type="EMBL" id="LSBJ02000008">
    <property type="protein sequence ID" value="OAQ60655.2"/>
    <property type="molecule type" value="Genomic_DNA"/>
</dbReference>
<organism evidence="4 5">
    <name type="scientific">Pochonia chlamydosporia 170</name>
    <dbReference type="NCBI Taxonomy" id="1380566"/>
    <lineage>
        <taxon>Eukaryota</taxon>
        <taxon>Fungi</taxon>
        <taxon>Dikarya</taxon>
        <taxon>Ascomycota</taxon>
        <taxon>Pezizomycotina</taxon>
        <taxon>Sordariomycetes</taxon>
        <taxon>Hypocreomycetidae</taxon>
        <taxon>Hypocreales</taxon>
        <taxon>Clavicipitaceae</taxon>
        <taxon>Pochonia</taxon>
    </lineage>
</organism>
<evidence type="ECO:0000313" key="5">
    <source>
        <dbReference type="Proteomes" id="UP000078397"/>
    </source>
</evidence>
<dbReference type="PANTHER" id="PTHR47425">
    <property type="entry name" value="FARB-RELATED"/>
    <property type="match status" value="1"/>
</dbReference>
<dbReference type="PANTHER" id="PTHR47425:SF3">
    <property type="entry name" value="ZN(II)2CYS6 TRANSCRIPTION FACTOR (EUROFUNG)"/>
    <property type="match status" value="1"/>
</dbReference>
<dbReference type="STRING" id="1380566.A0A179F5F1"/>
<dbReference type="RefSeq" id="XP_018138533.2">
    <property type="nucleotide sequence ID" value="XM_018285748.2"/>
</dbReference>
<accession>A0A179F5F1</accession>
<evidence type="ECO:0000256" key="2">
    <source>
        <dbReference type="SAM" id="MobiDB-lite"/>
    </source>
</evidence>
<feature type="region of interest" description="Disordered" evidence="2">
    <location>
        <begin position="1"/>
        <end position="30"/>
    </location>
</feature>
<dbReference type="Pfam" id="PF04082">
    <property type="entry name" value="Fungal_trans"/>
    <property type="match status" value="1"/>
</dbReference>
<evidence type="ECO:0000256" key="1">
    <source>
        <dbReference type="ARBA" id="ARBA00023242"/>
    </source>
</evidence>
<dbReference type="GeneID" id="28849742"/>
<feature type="region of interest" description="Disordered" evidence="2">
    <location>
        <begin position="575"/>
        <end position="605"/>
    </location>
</feature>
<comment type="caution">
    <text evidence="4">The sequence shown here is derived from an EMBL/GenBank/DDBJ whole genome shotgun (WGS) entry which is preliminary data.</text>
</comment>
<protein>
    <submittedName>
        <fullName evidence="4">C6 transcription factor (Ctf1B)</fullName>
    </submittedName>
</protein>
<keyword evidence="1" id="KW-0539">Nucleus</keyword>
<gene>
    <name evidence="4" type="ORF">VFPPC_06768</name>
</gene>
<dbReference type="GO" id="GO:0006351">
    <property type="term" value="P:DNA-templated transcription"/>
    <property type="evidence" value="ECO:0007669"/>
    <property type="project" value="InterPro"/>
</dbReference>
<dbReference type="InterPro" id="IPR007219">
    <property type="entry name" value="XnlR_reg_dom"/>
</dbReference>
<dbReference type="CDD" id="cd12148">
    <property type="entry name" value="fungal_TF_MHR"/>
    <property type="match status" value="1"/>
</dbReference>
<feature type="domain" description="Xylanolytic transcriptional activator regulatory" evidence="3">
    <location>
        <begin position="111"/>
        <end position="381"/>
    </location>
</feature>